<reference evidence="11 12" key="1">
    <citation type="submission" date="2020-05" db="EMBL/GenBank/DDBJ databases">
        <title>Genome Sequencing of Type Strains.</title>
        <authorList>
            <person name="Lemaire J.F."/>
            <person name="Inderbitzin P."/>
            <person name="Gregorio O.A."/>
            <person name="Collins S.B."/>
            <person name="Wespe N."/>
            <person name="Knight-Connoni V."/>
        </authorList>
    </citation>
    <scope>NUCLEOTIDE SEQUENCE [LARGE SCALE GENOMIC DNA]</scope>
    <source>
        <strain evidence="11 12">DSM 100049</strain>
    </source>
</reference>
<evidence type="ECO:0000256" key="7">
    <source>
        <dbReference type="ARBA" id="ARBA00022806"/>
    </source>
</evidence>
<evidence type="ECO:0000256" key="4">
    <source>
        <dbReference type="ARBA" id="ARBA00022723"/>
    </source>
</evidence>
<dbReference type="CDD" id="cd09641">
    <property type="entry name" value="Cas3''_I"/>
    <property type="match status" value="1"/>
</dbReference>
<dbReference type="GO" id="GO:0004518">
    <property type="term" value="F:nuclease activity"/>
    <property type="evidence" value="ECO:0007669"/>
    <property type="project" value="UniProtKB-KW"/>
</dbReference>
<dbReference type="Gene3D" id="1.10.3210.30">
    <property type="match status" value="1"/>
</dbReference>
<dbReference type="PANTHER" id="PTHR47963:SF9">
    <property type="entry name" value="CRISPR-ASSOCIATED ENDONUCLEASE_HELICASE CAS3"/>
    <property type="match status" value="1"/>
</dbReference>
<keyword evidence="4" id="KW-0479">Metal-binding</keyword>
<organism evidence="11 12">
    <name type="scientific">Sphingomonas zeae</name>
    <dbReference type="NCBI Taxonomy" id="1646122"/>
    <lineage>
        <taxon>Bacteria</taxon>
        <taxon>Pseudomonadati</taxon>
        <taxon>Pseudomonadota</taxon>
        <taxon>Alphaproteobacteria</taxon>
        <taxon>Sphingomonadales</taxon>
        <taxon>Sphingomonadaceae</taxon>
        <taxon>Sphingomonas</taxon>
    </lineage>
</organism>
<dbReference type="RefSeq" id="WP_175312661.1">
    <property type="nucleotide sequence ID" value="NZ_CBCRYR010000019.1"/>
</dbReference>
<feature type="domain" description="HD Cas3-type" evidence="10">
    <location>
        <begin position="17"/>
        <end position="212"/>
    </location>
</feature>
<dbReference type="GO" id="GO:0051607">
    <property type="term" value="P:defense response to virus"/>
    <property type="evidence" value="ECO:0007669"/>
    <property type="project" value="UniProtKB-KW"/>
</dbReference>
<comment type="similarity">
    <text evidence="1">In the N-terminal section; belongs to the CRISPR-associated nuclease Cas3-HD family.</text>
</comment>
<dbReference type="GO" id="GO:0003723">
    <property type="term" value="F:RNA binding"/>
    <property type="evidence" value="ECO:0007669"/>
    <property type="project" value="TreeGrafter"/>
</dbReference>
<keyword evidence="3" id="KW-0540">Nuclease</keyword>
<dbReference type="NCBIfam" id="TIGR01596">
    <property type="entry name" value="cas3_HD"/>
    <property type="match status" value="1"/>
</dbReference>
<dbReference type="PANTHER" id="PTHR47963">
    <property type="entry name" value="DEAD-BOX ATP-DEPENDENT RNA HELICASE 47, MITOCHONDRIAL"/>
    <property type="match status" value="1"/>
</dbReference>
<dbReference type="Pfam" id="PF18019">
    <property type="entry name" value="Cas3_HD"/>
    <property type="match status" value="1"/>
</dbReference>
<dbReference type="Pfam" id="PF22590">
    <property type="entry name" value="Cas3-like_C_2"/>
    <property type="match status" value="1"/>
</dbReference>
<comment type="similarity">
    <text evidence="2">In the central section; belongs to the CRISPR-associated helicase Cas3 family.</text>
</comment>
<dbReference type="SUPFAM" id="SSF52540">
    <property type="entry name" value="P-loop containing nucleoside triphosphate hydrolases"/>
    <property type="match status" value="1"/>
</dbReference>
<dbReference type="GO" id="GO:0016787">
    <property type="term" value="F:hydrolase activity"/>
    <property type="evidence" value="ECO:0007669"/>
    <property type="project" value="UniProtKB-KW"/>
</dbReference>
<dbReference type="InterPro" id="IPR001650">
    <property type="entry name" value="Helicase_C-like"/>
</dbReference>
<evidence type="ECO:0000256" key="8">
    <source>
        <dbReference type="ARBA" id="ARBA00022840"/>
    </source>
</evidence>
<dbReference type="GO" id="GO:0046872">
    <property type="term" value="F:metal ion binding"/>
    <property type="evidence" value="ECO:0007669"/>
    <property type="project" value="UniProtKB-KW"/>
</dbReference>
<dbReference type="InterPro" id="IPR006474">
    <property type="entry name" value="Helicase_Cas3_CRISPR-ass_core"/>
</dbReference>
<evidence type="ECO:0000256" key="9">
    <source>
        <dbReference type="ARBA" id="ARBA00023118"/>
    </source>
</evidence>
<dbReference type="NCBIfam" id="TIGR01587">
    <property type="entry name" value="cas3_core"/>
    <property type="match status" value="1"/>
</dbReference>
<evidence type="ECO:0000313" key="12">
    <source>
        <dbReference type="Proteomes" id="UP000536441"/>
    </source>
</evidence>
<dbReference type="SMART" id="SM00487">
    <property type="entry name" value="DEXDc"/>
    <property type="match status" value="1"/>
</dbReference>
<gene>
    <name evidence="11" type="primary">cas3</name>
    <name evidence="11" type="ORF">HP438_14745</name>
</gene>
<dbReference type="InterPro" id="IPR014001">
    <property type="entry name" value="Helicase_ATP-bd"/>
</dbReference>
<dbReference type="InterPro" id="IPR006483">
    <property type="entry name" value="CRISPR-assoc_Cas3_HD"/>
</dbReference>
<dbReference type="SMART" id="SM00490">
    <property type="entry name" value="HELICc"/>
    <property type="match status" value="1"/>
</dbReference>
<name>A0A7Y6B844_9SPHN</name>
<comment type="caution">
    <text evidence="11">The sequence shown here is derived from an EMBL/GenBank/DDBJ whole genome shotgun (WGS) entry which is preliminary data.</text>
</comment>
<sequence length="840" mass="90055">MSGAETWAKLTRHEDGTLAAILPLLDHCLDVGAALEAVLPVWLHSLEAAAGRSLTPQDIARLIVLAALHDVGKANRGFQARIDPAVKQLVGHTGPVAALLRHSALRQGSAAKTLFEVILGWGADQHLAAVMAHHGRPLAEFHAEAGKHTDSWTRHVAHWLPQGGDDPTLVVVRLVEALRTRWPLAWAAGPKLPDAPRFVALFAGLVTLADWLGSDTQRFPVEGPHGAARDAWREAQAREGAVMRGFTPLDTPPAPFEALFGNAPYAFQTDAAAPDRGLVALIEAETGSGKTEAALWRWVEMRRRGEVDGLFFALPTRSAAVQLHARVNKAVKKLWGDDAPPAVLAVPGYLRAGDAEGQALPGYAVRWDRGEPGGAEDARWAAERANRFLAARVAVGTIDQALLAALPVKHAFFRASALARSLLVVDEVHASDAYMTGLLERLLEQHVAVGGHALLLSATLGAEARAKLLKAPVASLAEAEAVPYPALSGIGSPPRPARASGGAQKAVAIKTAGLIADPDAIAARAVAAARAGAAVLVVRNSVAGAVAVAQAVAELAPDLAFRVEDAATLHHGRFAATDRKRLDEAVEKAFGKTRTAGGRVLVGTQTLEQSLDIDADFLITDLAPMDVLLQRIGRLHRHRRDDRGAFDQARVLLLRPAERDLTPWLDGRRRDRHGLGHVYPNLLHLEATLRLLEARADIAIPRDNRLLVERALHPEALDPIQREGGAVWINHGNMLAGGVVADGQRASGAALDLSLPFNQLVFPDDMGEVTTRLGARDLLLDLDPPLAGPFGREITRIALPGWMARHVAPGTPVERLDDQRFRFGGRDYRYDQWGLRPDGG</sequence>
<dbReference type="InterPro" id="IPR050547">
    <property type="entry name" value="DEAD_box_RNA_helicases"/>
</dbReference>
<dbReference type="CDD" id="cd17930">
    <property type="entry name" value="DEXHc_cas3"/>
    <property type="match status" value="1"/>
</dbReference>
<evidence type="ECO:0000256" key="2">
    <source>
        <dbReference type="ARBA" id="ARBA00009046"/>
    </source>
</evidence>
<evidence type="ECO:0000256" key="3">
    <source>
        <dbReference type="ARBA" id="ARBA00022722"/>
    </source>
</evidence>
<dbReference type="InterPro" id="IPR038257">
    <property type="entry name" value="CRISPR-assoc_Cas3_HD_sf"/>
</dbReference>
<dbReference type="PROSITE" id="PS51643">
    <property type="entry name" value="HD_CAS3"/>
    <property type="match status" value="1"/>
</dbReference>
<dbReference type="AlphaFoldDB" id="A0A7Y6B844"/>
<evidence type="ECO:0000256" key="1">
    <source>
        <dbReference type="ARBA" id="ARBA00006847"/>
    </source>
</evidence>
<evidence type="ECO:0000256" key="5">
    <source>
        <dbReference type="ARBA" id="ARBA00022741"/>
    </source>
</evidence>
<dbReference type="InterPro" id="IPR054712">
    <property type="entry name" value="Cas3-like_dom"/>
</dbReference>
<keyword evidence="12" id="KW-1185">Reference proteome</keyword>
<dbReference type="EMBL" id="JABMCH010000069">
    <property type="protein sequence ID" value="NUU48227.1"/>
    <property type="molecule type" value="Genomic_DNA"/>
</dbReference>
<keyword evidence="8" id="KW-0067">ATP-binding</keyword>
<evidence type="ECO:0000256" key="6">
    <source>
        <dbReference type="ARBA" id="ARBA00022801"/>
    </source>
</evidence>
<dbReference type="GO" id="GO:0003724">
    <property type="term" value="F:RNA helicase activity"/>
    <property type="evidence" value="ECO:0007669"/>
    <property type="project" value="TreeGrafter"/>
</dbReference>
<dbReference type="InterPro" id="IPR027417">
    <property type="entry name" value="P-loop_NTPase"/>
</dbReference>
<dbReference type="Gene3D" id="3.40.50.300">
    <property type="entry name" value="P-loop containing nucleotide triphosphate hydrolases"/>
    <property type="match status" value="2"/>
</dbReference>
<keyword evidence="7" id="KW-0347">Helicase</keyword>
<dbReference type="Proteomes" id="UP000536441">
    <property type="component" value="Unassembled WGS sequence"/>
</dbReference>
<protein>
    <submittedName>
        <fullName evidence="11">CRISPR-associated helicase Cas3</fullName>
    </submittedName>
</protein>
<evidence type="ECO:0000259" key="10">
    <source>
        <dbReference type="PROSITE" id="PS51643"/>
    </source>
</evidence>
<keyword evidence="5" id="KW-0547">Nucleotide-binding</keyword>
<keyword evidence="6" id="KW-0378">Hydrolase</keyword>
<proteinExistence type="inferred from homology"/>
<evidence type="ECO:0000313" key="11">
    <source>
        <dbReference type="EMBL" id="NUU48227.1"/>
    </source>
</evidence>
<accession>A0A7Y6B844</accession>
<dbReference type="GO" id="GO:0005524">
    <property type="term" value="F:ATP binding"/>
    <property type="evidence" value="ECO:0007669"/>
    <property type="project" value="UniProtKB-KW"/>
</dbReference>
<keyword evidence="9" id="KW-0051">Antiviral defense</keyword>